<dbReference type="Proteomes" id="UP000515165">
    <property type="component" value="Chromosome 7"/>
</dbReference>
<evidence type="ECO:0000256" key="1">
    <source>
        <dbReference type="SAM" id="MobiDB-lite"/>
    </source>
</evidence>
<keyword evidence="2" id="KW-1185">Reference proteome</keyword>
<reference evidence="3" key="1">
    <citation type="submission" date="2025-08" db="UniProtKB">
        <authorList>
            <consortium name="RefSeq"/>
        </authorList>
    </citation>
    <scope>IDENTIFICATION</scope>
    <source>
        <tissue evidence="3">Blood</tissue>
    </source>
</reference>
<organism evidence="2 3">
    <name type="scientific">Zalophus californianus</name>
    <name type="common">California sealion</name>
    <dbReference type="NCBI Taxonomy" id="9704"/>
    <lineage>
        <taxon>Eukaryota</taxon>
        <taxon>Metazoa</taxon>
        <taxon>Chordata</taxon>
        <taxon>Craniata</taxon>
        <taxon>Vertebrata</taxon>
        <taxon>Euteleostomi</taxon>
        <taxon>Mammalia</taxon>
        <taxon>Eutheria</taxon>
        <taxon>Laurasiatheria</taxon>
        <taxon>Carnivora</taxon>
        <taxon>Caniformia</taxon>
        <taxon>Pinnipedia</taxon>
        <taxon>Otariidae</taxon>
        <taxon>Zalophus</taxon>
    </lineage>
</organism>
<proteinExistence type="predicted"/>
<gene>
    <name evidence="3" type="primary">LOC113927884</name>
</gene>
<feature type="compositionally biased region" description="Polar residues" evidence="1">
    <location>
        <begin position="44"/>
        <end position="57"/>
    </location>
</feature>
<dbReference type="OrthoDB" id="9908684at2759"/>
<dbReference type="GeneID" id="113927884"/>
<feature type="region of interest" description="Disordered" evidence="1">
    <location>
        <begin position="1"/>
        <end position="93"/>
    </location>
</feature>
<evidence type="ECO:0000313" key="3">
    <source>
        <dbReference type="RefSeq" id="XP_027459842.2"/>
    </source>
</evidence>
<dbReference type="RefSeq" id="XP_027459842.2">
    <property type="nucleotide sequence ID" value="XM_027604041.2"/>
</dbReference>
<name>A0A6J2DYR1_ZALCA</name>
<sequence>MRDRGRRQAVDHRAEARPPCDYRRPPRRTTESRGSGPSVAHRFGNSQRSRSLRSYCTPQKAGRPPPWELRVNGKLQQPNPDRTTNGSHPSRMKIWVTPPGKESWPAEVLAKDEGNAEWIVEEVSVDQGSLCFTWTLWLRISHKVVIKVLPGAAGSTGAESTQFQVLSVVVGRIQFLKIVKLRFLVPSWLLAKGCPQFLGTWTFP</sequence>
<feature type="compositionally biased region" description="Polar residues" evidence="1">
    <location>
        <begin position="74"/>
        <end position="88"/>
    </location>
</feature>
<dbReference type="AlphaFoldDB" id="A0A6J2DYR1"/>
<feature type="compositionally biased region" description="Basic and acidic residues" evidence="1">
    <location>
        <begin position="1"/>
        <end position="31"/>
    </location>
</feature>
<accession>A0A6J2DYR1</accession>
<dbReference type="KEGG" id="zca:113927884"/>
<evidence type="ECO:0000313" key="2">
    <source>
        <dbReference type="Proteomes" id="UP000515165"/>
    </source>
</evidence>
<protein>
    <submittedName>
        <fullName evidence="3">Uncharacterized protein LOC113927884</fullName>
    </submittedName>
</protein>